<dbReference type="EMBL" id="AEJC01000056">
    <property type="protein sequence ID" value="EKX68836.1"/>
    <property type="molecule type" value="Genomic_DNA"/>
</dbReference>
<proteinExistence type="predicted"/>
<reference evidence="1 2" key="1">
    <citation type="submission" date="2012-11" db="EMBL/GenBank/DDBJ databases">
        <authorList>
            <person name="Huguet-Tapia J.C."/>
            <person name="Durkin A.S."/>
            <person name="Pettis G.S."/>
            <person name="Badger J.H."/>
        </authorList>
    </citation>
    <scope>NUCLEOTIDE SEQUENCE [LARGE SCALE GENOMIC DNA]</scope>
    <source>
        <strain evidence="1 2">91-03</strain>
    </source>
</reference>
<sequence length="43" mass="4757">MRSVRVNTPASRRVQDLLSIRRIGVADRSGVTRGVPAAPPRTW</sequence>
<dbReference type="AlphaFoldDB" id="L1L730"/>
<dbReference type="PATRIC" id="fig|698759.3.peg.654"/>
<organism evidence="1 2">
    <name type="scientific">Streptomyces ipomoeae 91-03</name>
    <dbReference type="NCBI Taxonomy" id="698759"/>
    <lineage>
        <taxon>Bacteria</taxon>
        <taxon>Bacillati</taxon>
        <taxon>Actinomycetota</taxon>
        <taxon>Actinomycetes</taxon>
        <taxon>Kitasatosporales</taxon>
        <taxon>Streptomycetaceae</taxon>
        <taxon>Streptomyces</taxon>
    </lineage>
</organism>
<keyword evidence="2" id="KW-1185">Reference proteome</keyword>
<comment type="caution">
    <text evidence="1">The sequence shown here is derived from an EMBL/GenBank/DDBJ whole genome shotgun (WGS) entry which is preliminary data.</text>
</comment>
<dbReference type="Proteomes" id="UP000010411">
    <property type="component" value="Unassembled WGS sequence"/>
</dbReference>
<gene>
    <name evidence="1" type="ORF">STRIP9103_03935</name>
</gene>
<evidence type="ECO:0000313" key="2">
    <source>
        <dbReference type="Proteomes" id="UP000010411"/>
    </source>
</evidence>
<evidence type="ECO:0000313" key="1">
    <source>
        <dbReference type="EMBL" id="EKX68836.1"/>
    </source>
</evidence>
<protein>
    <submittedName>
        <fullName evidence="1">Uncharacterized protein</fullName>
    </submittedName>
</protein>
<accession>L1L730</accession>
<name>L1L730_9ACTN</name>